<protein>
    <recommendedName>
        <fullName evidence="9">Formate/nitrite transporter</fullName>
    </recommendedName>
</protein>
<dbReference type="InterPro" id="IPR023271">
    <property type="entry name" value="Aquaporin-like"/>
</dbReference>
<evidence type="ECO:0000256" key="3">
    <source>
        <dbReference type="ARBA" id="ARBA00022989"/>
    </source>
</evidence>
<feature type="transmembrane region" description="Helical" evidence="6">
    <location>
        <begin position="40"/>
        <end position="64"/>
    </location>
</feature>
<evidence type="ECO:0000313" key="8">
    <source>
        <dbReference type="Proteomes" id="UP000664534"/>
    </source>
</evidence>
<dbReference type="InterPro" id="IPR000292">
    <property type="entry name" value="For/NO2_transpt"/>
</dbReference>
<evidence type="ECO:0000256" key="1">
    <source>
        <dbReference type="ARBA" id="ARBA00004141"/>
    </source>
</evidence>
<comment type="caution">
    <text evidence="7">The sequence shown here is derived from an EMBL/GenBank/DDBJ whole genome shotgun (WGS) entry which is preliminary data.</text>
</comment>
<dbReference type="Proteomes" id="UP000664534">
    <property type="component" value="Unassembled WGS sequence"/>
</dbReference>
<dbReference type="Gene3D" id="1.20.1080.10">
    <property type="entry name" value="Glycerol uptake facilitator protein"/>
    <property type="match status" value="1"/>
</dbReference>
<proteinExistence type="inferred from homology"/>
<comment type="subcellular location">
    <subcellularLocation>
        <location evidence="1">Membrane</location>
        <topology evidence="1">Multi-pass membrane protein</topology>
    </subcellularLocation>
</comment>
<accession>A0A8H3IY35</accession>
<name>A0A8H3IY35_9LECA</name>
<dbReference type="AlphaFoldDB" id="A0A8H3IY35"/>
<keyword evidence="2 6" id="KW-0812">Transmembrane</keyword>
<comment type="similarity">
    <text evidence="5">Belongs to the FNT transporter (TC 1.A.16) family.</text>
</comment>
<gene>
    <name evidence="7" type="ORF">IMSHALPRED_000542</name>
</gene>
<feature type="transmembrane region" description="Helical" evidence="6">
    <location>
        <begin position="218"/>
        <end position="239"/>
    </location>
</feature>
<evidence type="ECO:0000313" key="7">
    <source>
        <dbReference type="EMBL" id="CAF9937778.1"/>
    </source>
</evidence>
<dbReference type="PANTHER" id="PTHR30520:SF6">
    <property type="entry name" value="FORMATE_NITRATE FAMILY TRANSPORTER (EUROFUNG)"/>
    <property type="match status" value="1"/>
</dbReference>
<reference evidence="7" key="1">
    <citation type="submission" date="2021-03" db="EMBL/GenBank/DDBJ databases">
        <authorList>
            <person name="Tagirdzhanova G."/>
        </authorList>
    </citation>
    <scope>NUCLEOTIDE SEQUENCE</scope>
</reference>
<evidence type="ECO:0000256" key="6">
    <source>
        <dbReference type="SAM" id="Phobius"/>
    </source>
</evidence>
<dbReference type="PANTHER" id="PTHR30520">
    <property type="entry name" value="FORMATE TRANSPORTER-RELATED"/>
    <property type="match status" value="1"/>
</dbReference>
<evidence type="ECO:0000256" key="5">
    <source>
        <dbReference type="ARBA" id="ARBA00049660"/>
    </source>
</evidence>
<dbReference type="GO" id="GO:0015707">
    <property type="term" value="P:nitrite transport"/>
    <property type="evidence" value="ECO:0007669"/>
    <property type="project" value="TreeGrafter"/>
</dbReference>
<keyword evidence="4 6" id="KW-0472">Membrane</keyword>
<evidence type="ECO:0000256" key="2">
    <source>
        <dbReference type="ARBA" id="ARBA00022692"/>
    </source>
</evidence>
<feature type="transmembrane region" description="Helical" evidence="6">
    <location>
        <begin position="84"/>
        <end position="106"/>
    </location>
</feature>
<dbReference type="OrthoDB" id="4829at2759"/>
<keyword evidence="8" id="KW-1185">Reference proteome</keyword>
<dbReference type="EMBL" id="CAJPDT010000102">
    <property type="protein sequence ID" value="CAF9937778.1"/>
    <property type="molecule type" value="Genomic_DNA"/>
</dbReference>
<evidence type="ECO:0008006" key="9">
    <source>
        <dbReference type="Google" id="ProtNLM"/>
    </source>
</evidence>
<feature type="transmembrane region" description="Helical" evidence="6">
    <location>
        <begin position="245"/>
        <end position="266"/>
    </location>
</feature>
<feature type="transmembrane region" description="Helical" evidence="6">
    <location>
        <begin position="164"/>
        <end position="186"/>
    </location>
</feature>
<dbReference type="Pfam" id="PF01226">
    <property type="entry name" value="Form_Nir_trans"/>
    <property type="match status" value="1"/>
</dbReference>
<dbReference type="GO" id="GO:0005886">
    <property type="term" value="C:plasma membrane"/>
    <property type="evidence" value="ECO:0007669"/>
    <property type="project" value="TreeGrafter"/>
</dbReference>
<evidence type="ECO:0000256" key="4">
    <source>
        <dbReference type="ARBA" id="ARBA00023136"/>
    </source>
</evidence>
<sequence length="290" mass="31468">MSPNKADSGALSPLDAAEEVYETGLHHLHDATQLSFLKNIYGGLIFGFAGLFSLVAAAGLPSLAESNPGLPRLIQGATFPIGLVIIYFVGAELFTGYPMWLAMTALRRKGTPLQYVKNLAVSWLGNLAGTLFSAFFFSYLTETLHEEPYRSGLISQVTSDVVEAAWHVIFLKAIGCGFLVTLAMFLGTQNRDGISKALGLHLPFLISTTIRFPHTVEYMYLASIGMMQGAPLSVGAFLWKCILPITLGNTIGGAVFVGAYNWWVYLNLEDGERDRKGGLRLDEHLGLNGS</sequence>
<keyword evidence="3 6" id="KW-1133">Transmembrane helix</keyword>
<organism evidence="7 8">
    <name type="scientific">Imshaugia aleurites</name>
    <dbReference type="NCBI Taxonomy" id="172621"/>
    <lineage>
        <taxon>Eukaryota</taxon>
        <taxon>Fungi</taxon>
        <taxon>Dikarya</taxon>
        <taxon>Ascomycota</taxon>
        <taxon>Pezizomycotina</taxon>
        <taxon>Lecanoromycetes</taxon>
        <taxon>OSLEUM clade</taxon>
        <taxon>Lecanoromycetidae</taxon>
        <taxon>Lecanorales</taxon>
        <taxon>Lecanorineae</taxon>
        <taxon>Parmeliaceae</taxon>
        <taxon>Imshaugia</taxon>
    </lineage>
</organism>
<dbReference type="GO" id="GO:0015513">
    <property type="term" value="F:high-affinity secondary active nitrite transmembrane transporter activity"/>
    <property type="evidence" value="ECO:0007669"/>
    <property type="project" value="TreeGrafter"/>
</dbReference>
<feature type="transmembrane region" description="Helical" evidence="6">
    <location>
        <begin position="118"/>
        <end position="140"/>
    </location>
</feature>